<dbReference type="AlphaFoldDB" id="A0A2P7AQI3"/>
<proteinExistence type="inferred from homology"/>
<dbReference type="RefSeq" id="WP_106667545.1">
    <property type="nucleotide sequence ID" value="NZ_PGGM01000021.1"/>
</dbReference>
<dbReference type="EMBL" id="PGGM01000021">
    <property type="protein sequence ID" value="PSH56484.1"/>
    <property type="molecule type" value="Genomic_DNA"/>
</dbReference>
<evidence type="ECO:0000256" key="1">
    <source>
        <dbReference type="ARBA" id="ARBA00004651"/>
    </source>
</evidence>
<dbReference type="OrthoDB" id="9766870at2"/>
<dbReference type="PROSITE" id="PS50928">
    <property type="entry name" value="ABC_TM1"/>
    <property type="match status" value="1"/>
</dbReference>
<evidence type="ECO:0000256" key="2">
    <source>
        <dbReference type="ARBA" id="ARBA00022448"/>
    </source>
</evidence>
<evidence type="ECO:0000256" key="6">
    <source>
        <dbReference type="ARBA" id="ARBA00023136"/>
    </source>
</evidence>
<dbReference type="Pfam" id="PF00528">
    <property type="entry name" value="BPD_transp_1"/>
    <property type="match status" value="1"/>
</dbReference>
<evidence type="ECO:0000313" key="9">
    <source>
        <dbReference type="EMBL" id="PSH56484.1"/>
    </source>
</evidence>
<evidence type="ECO:0000313" key="10">
    <source>
        <dbReference type="Proteomes" id="UP000241764"/>
    </source>
</evidence>
<feature type="domain" description="ABC transmembrane type-1" evidence="8">
    <location>
        <begin position="76"/>
        <end position="266"/>
    </location>
</feature>
<dbReference type="CDD" id="cd06261">
    <property type="entry name" value="TM_PBP2"/>
    <property type="match status" value="1"/>
</dbReference>
<dbReference type="InterPro" id="IPR050366">
    <property type="entry name" value="BP-dependent_transpt_permease"/>
</dbReference>
<dbReference type="Gene3D" id="1.10.3720.10">
    <property type="entry name" value="MetI-like"/>
    <property type="match status" value="1"/>
</dbReference>
<evidence type="ECO:0000256" key="4">
    <source>
        <dbReference type="ARBA" id="ARBA00022692"/>
    </source>
</evidence>
<dbReference type="InterPro" id="IPR035906">
    <property type="entry name" value="MetI-like_sf"/>
</dbReference>
<reference evidence="10" key="1">
    <citation type="submission" date="2017-11" db="EMBL/GenBank/DDBJ databases">
        <authorList>
            <person name="Kuznetsova I."/>
            <person name="Sazanova A."/>
            <person name="Chirak E."/>
            <person name="Safronova V."/>
            <person name="Willems A."/>
        </authorList>
    </citation>
    <scope>NUCLEOTIDE SEQUENCE [LARGE SCALE GENOMIC DNA]</scope>
    <source>
        <strain evidence="10">CCBAU 03422</strain>
    </source>
</reference>
<feature type="transmembrane region" description="Helical" evidence="7">
    <location>
        <begin position="194"/>
        <end position="223"/>
    </location>
</feature>
<evidence type="ECO:0000259" key="8">
    <source>
        <dbReference type="PROSITE" id="PS50928"/>
    </source>
</evidence>
<dbReference type="PANTHER" id="PTHR43386">
    <property type="entry name" value="OLIGOPEPTIDE TRANSPORT SYSTEM PERMEASE PROTEIN APPC"/>
    <property type="match status" value="1"/>
</dbReference>
<keyword evidence="6 7" id="KW-0472">Membrane</keyword>
<comment type="similarity">
    <text evidence="7">Belongs to the binding-protein-dependent transport system permease family.</text>
</comment>
<feature type="transmembrane region" description="Helical" evidence="7">
    <location>
        <begin position="243"/>
        <end position="265"/>
    </location>
</feature>
<dbReference type="InterPro" id="IPR000515">
    <property type="entry name" value="MetI-like"/>
</dbReference>
<comment type="subcellular location">
    <subcellularLocation>
        <location evidence="1 7">Cell membrane</location>
        <topology evidence="1 7">Multi-pass membrane protein</topology>
    </subcellularLocation>
</comment>
<comment type="caution">
    <text evidence="9">The sequence shown here is derived from an EMBL/GenBank/DDBJ whole genome shotgun (WGS) entry which is preliminary data.</text>
</comment>
<dbReference type="SUPFAM" id="SSF161098">
    <property type="entry name" value="MetI-like"/>
    <property type="match status" value="1"/>
</dbReference>
<keyword evidence="2 7" id="KW-0813">Transport</keyword>
<keyword evidence="5 7" id="KW-1133">Transmembrane helix</keyword>
<dbReference type="GO" id="GO:0005886">
    <property type="term" value="C:plasma membrane"/>
    <property type="evidence" value="ECO:0007669"/>
    <property type="project" value="UniProtKB-SubCell"/>
</dbReference>
<keyword evidence="4 7" id="KW-0812">Transmembrane</keyword>
<dbReference type="PANTHER" id="PTHR43386:SF25">
    <property type="entry name" value="PEPTIDE ABC TRANSPORTER PERMEASE PROTEIN"/>
    <property type="match status" value="1"/>
</dbReference>
<evidence type="ECO:0000256" key="7">
    <source>
        <dbReference type="RuleBase" id="RU363032"/>
    </source>
</evidence>
<keyword evidence="3" id="KW-1003">Cell membrane</keyword>
<sequence length="276" mass="29557">MSPSGNFPLLIVASFLIVAVFVLLAIFAAPLSPHNVADINLLARFRPPVFLGGTWDYPLGTDRLGRDMLSLILRGIQISLTIAAVGTICGAIFGTTLGLLSGWVGGLLDNLVGILVDFQATIPNLILILALVTIMPEANFVAFVIIMAMYGWDRYARLARAIALNAKNQPYVQAQQVIGASAFRIVTRSVLPNFMAVLLVTMSLSFPQTILLETTLSFLGIGIQPPDTSLGVLIGEGRGQLYNAPWVVLLPASVILLATISISMLGDWARDRVGVD</sequence>
<protein>
    <submittedName>
        <fullName evidence="9">Peptide ABC transporter permease</fullName>
    </submittedName>
</protein>
<name>A0A2P7AQI3_9HYPH</name>
<dbReference type="GO" id="GO:0055085">
    <property type="term" value="P:transmembrane transport"/>
    <property type="evidence" value="ECO:0007669"/>
    <property type="project" value="InterPro"/>
</dbReference>
<feature type="transmembrane region" description="Helical" evidence="7">
    <location>
        <begin position="125"/>
        <end position="150"/>
    </location>
</feature>
<keyword evidence="10" id="KW-1185">Reference proteome</keyword>
<dbReference type="Proteomes" id="UP000241764">
    <property type="component" value="Unassembled WGS sequence"/>
</dbReference>
<gene>
    <name evidence="9" type="ORF">CU103_29195</name>
</gene>
<feature type="transmembrane region" description="Helical" evidence="7">
    <location>
        <begin position="78"/>
        <end position="105"/>
    </location>
</feature>
<feature type="transmembrane region" description="Helical" evidence="7">
    <location>
        <begin position="6"/>
        <end position="29"/>
    </location>
</feature>
<evidence type="ECO:0000256" key="5">
    <source>
        <dbReference type="ARBA" id="ARBA00022989"/>
    </source>
</evidence>
<organism evidence="9 10">
    <name type="scientific">Phyllobacterium sophorae</name>
    <dbReference type="NCBI Taxonomy" id="1520277"/>
    <lineage>
        <taxon>Bacteria</taxon>
        <taxon>Pseudomonadati</taxon>
        <taxon>Pseudomonadota</taxon>
        <taxon>Alphaproteobacteria</taxon>
        <taxon>Hyphomicrobiales</taxon>
        <taxon>Phyllobacteriaceae</taxon>
        <taxon>Phyllobacterium</taxon>
    </lineage>
</organism>
<accession>A0A2P7AQI3</accession>
<evidence type="ECO:0000256" key="3">
    <source>
        <dbReference type="ARBA" id="ARBA00022475"/>
    </source>
</evidence>